<accession>A0ABY9RLL3</accession>
<dbReference type="InterPro" id="IPR036291">
    <property type="entry name" value="NAD(P)-bd_dom_sf"/>
</dbReference>
<keyword evidence="4" id="KW-1185">Reference proteome</keyword>
<dbReference type="PANTHER" id="PTHR43639">
    <property type="entry name" value="OXIDOREDUCTASE, SHORT-CHAIN DEHYDROGENASE/REDUCTASE FAMILY (AFU_ORTHOLOGUE AFUA_5G02870)"/>
    <property type="match status" value="1"/>
</dbReference>
<dbReference type="Proteomes" id="UP001181355">
    <property type="component" value="Chromosome"/>
</dbReference>
<organism evidence="3 4">
    <name type="scientific">Undibacterium cyanobacteriorum</name>
    <dbReference type="NCBI Taxonomy" id="3073561"/>
    <lineage>
        <taxon>Bacteria</taxon>
        <taxon>Pseudomonadati</taxon>
        <taxon>Pseudomonadota</taxon>
        <taxon>Betaproteobacteria</taxon>
        <taxon>Burkholderiales</taxon>
        <taxon>Oxalobacteraceae</taxon>
        <taxon>Undibacterium</taxon>
    </lineage>
</organism>
<reference evidence="3" key="1">
    <citation type="submission" date="2023-09" db="EMBL/GenBank/DDBJ databases">
        <title>Undibacterium sp. 20NA77.5 isolated from freshwater.</title>
        <authorList>
            <person name="Le V."/>
            <person name="Ko S.-R."/>
            <person name="Ahn C.-Y."/>
            <person name="Oh H.-M."/>
        </authorList>
    </citation>
    <scope>NUCLEOTIDE SEQUENCE</scope>
    <source>
        <strain evidence="3">20NA77.5</strain>
    </source>
</reference>
<evidence type="ECO:0000256" key="1">
    <source>
        <dbReference type="ARBA" id="ARBA00006484"/>
    </source>
</evidence>
<evidence type="ECO:0000313" key="4">
    <source>
        <dbReference type="Proteomes" id="UP001181355"/>
    </source>
</evidence>
<evidence type="ECO:0000313" key="3">
    <source>
        <dbReference type="EMBL" id="WMW81282.1"/>
    </source>
</evidence>
<dbReference type="Pfam" id="PF13561">
    <property type="entry name" value="adh_short_C2"/>
    <property type="match status" value="1"/>
</dbReference>
<dbReference type="SUPFAM" id="SSF51735">
    <property type="entry name" value="NAD(P)-binding Rossmann-fold domains"/>
    <property type="match status" value="1"/>
</dbReference>
<evidence type="ECO:0000256" key="2">
    <source>
        <dbReference type="ARBA" id="ARBA00023002"/>
    </source>
</evidence>
<dbReference type="PANTHER" id="PTHR43639:SF1">
    <property type="entry name" value="SHORT-CHAIN DEHYDROGENASE_REDUCTASE FAMILY PROTEIN"/>
    <property type="match status" value="1"/>
</dbReference>
<name>A0ABY9RLL3_9BURK</name>
<dbReference type="Gene3D" id="3.40.50.720">
    <property type="entry name" value="NAD(P)-binding Rossmann-like Domain"/>
    <property type="match status" value="1"/>
</dbReference>
<protein>
    <submittedName>
        <fullName evidence="3">SDR family oxidoreductase</fullName>
    </submittedName>
</protein>
<dbReference type="InterPro" id="IPR002347">
    <property type="entry name" value="SDR_fam"/>
</dbReference>
<gene>
    <name evidence="3" type="ORF">RF679_03115</name>
</gene>
<comment type="similarity">
    <text evidence="1">Belongs to the short-chain dehydrogenases/reductases (SDR) family.</text>
</comment>
<dbReference type="NCBIfam" id="NF006597">
    <property type="entry name" value="PRK09134.1"/>
    <property type="match status" value="1"/>
</dbReference>
<proteinExistence type="inferred from homology"/>
<dbReference type="PRINTS" id="PR00081">
    <property type="entry name" value="GDHRDH"/>
</dbReference>
<dbReference type="RefSeq" id="WP_309482762.1">
    <property type="nucleotide sequence ID" value="NZ_CP133720.1"/>
</dbReference>
<sequence>MEQASEMGVVLITGAAKRIGRVIALQMARRGWDVAIHFGRSQSEAEQVAQEIRGMGRRACCVQAELGDEAQVRAIVPSVLAQLGRLDCVVNNASLFEPDTAQDFSQACLDKHMHANVMAPILLAQALHAEVTARENGGTSFVQGAASVINILDQKLFNLNPDYLSYTLSKAALQNATITLAQALAPQLRVVGIAPGLSMTSGDQSDSDFQAAHRLTPLGRSSTPEDIAEAVAYVAQARAITGTTILVDGGQHLIPTQRDVMFIAKGSSELQGK</sequence>
<keyword evidence="2" id="KW-0560">Oxidoreductase</keyword>
<dbReference type="EMBL" id="CP133720">
    <property type="protein sequence ID" value="WMW81282.1"/>
    <property type="molecule type" value="Genomic_DNA"/>
</dbReference>